<dbReference type="Proteomes" id="UP000436692">
    <property type="component" value="Unassembled WGS sequence"/>
</dbReference>
<feature type="chain" id="PRO_5041910427" evidence="1">
    <location>
        <begin position="29"/>
        <end position="318"/>
    </location>
</feature>
<evidence type="ECO:0000313" key="2">
    <source>
        <dbReference type="EMBL" id="MUZ55964.1"/>
    </source>
</evidence>
<sequence length="318" mass="35103">MAQANRKHIGLTIALAVGFAFLPFAAHAAVEKRADSILVSVDKKKDLLFLPLVPTIVRNGNGTMVVNIFVRQGSFGELELTVAPTIKWELSKGQEAALGQMKKEGVKTFAAWPDVVSAANLYQIASDGELRSSSKSVGSIVIGANRSIEFSFTGLQMSDVRDLLHGKREWGVIFLYETNVHHDFDDLIDPRWIDEFRRDLRTFGELPVDGAVEQVFSSLRDKYAEDFRVPQRALRAVVERYVKSAPIFVKEVAGTQSLVHDLSGYMEIDIPSQSEGASSVRDYYQGTLAFGDFCSEANSTIFVTLEQGSTIGCEALEE</sequence>
<dbReference type="EMBL" id="WPHM01000001">
    <property type="protein sequence ID" value="MUZ55964.1"/>
    <property type="molecule type" value="Genomic_DNA"/>
</dbReference>
<evidence type="ECO:0000256" key="1">
    <source>
        <dbReference type="SAM" id="SignalP"/>
    </source>
</evidence>
<dbReference type="RefSeq" id="WP_156547018.1">
    <property type="nucleotide sequence ID" value="NZ_JABAEJ010000001.1"/>
</dbReference>
<comment type="caution">
    <text evidence="2">The sequence shown here is derived from an EMBL/GenBank/DDBJ whole genome shotgun (WGS) entry which is preliminary data.</text>
</comment>
<name>A0AAE4W8V7_AGRVI</name>
<feature type="signal peptide" evidence="1">
    <location>
        <begin position="1"/>
        <end position="28"/>
    </location>
</feature>
<proteinExistence type="predicted"/>
<dbReference type="AlphaFoldDB" id="A0AAE4W8V7"/>
<keyword evidence="1" id="KW-0732">Signal</keyword>
<protein>
    <submittedName>
        <fullName evidence="2">Uncharacterized protein</fullName>
    </submittedName>
</protein>
<evidence type="ECO:0000313" key="3">
    <source>
        <dbReference type="Proteomes" id="UP000436692"/>
    </source>
</evidence>
<gene>
    <name evidence="2" type="ORF">GOZ95_00670</name>
</gene>
<accession>A0AAE4W8V7</accession>
<reference evidence="2 3" key="1">
    <citation type="submission" date="2019-12" db="EMBL/GenBank/DDBJ databases">
        <title>Whole-genome sequencing of Allorhizobium vitis.</title>
        <authorList>
            <person name="Gan H.M."/>
            <person name="Szegedi E."/>
            <person name="Burr T."/>
            <person name="Savka M.A."/>
        </authorList>
    </citation>
    <scope>NUCLEOTIDE SEQUENCE [LARGE SCALE GENOMIC DNA]</scope>
    <source>
        <strain evidence="2 3">CG989</strain>
    </source>
</reference>
<organism evidence="2 3">
    <name type="scientific">Agrobacterium vitis</name>
    <name type="common">Rhizobium vitis</name>
    <dbReference type="NCBI Taxonomy" id="373"/>
    <lineage>
        <taxon>Bacteria</taxon>
        <taxon>Pseudomonadati</taxon>
        <taxon>Pseudomonadota</taxon>
        <taxon>Alphaproteobacteria</taxon>
        <taxon>Hyphomicrobiales</taxon>
        <taxon>Rhizobiaceae</taxon>
        <taxon>Rhizobium/Agrobacterium group</taxon>
        <taxon>Agrobacterium</taxon>
    </lineage>
</organism>